<dbReference type="OrthoDB" id="2689355at2759"/>
<evidence type="ECO:0000313" key="3">
    <source>
        <dbReference type="Proteomes" id="UP000054538"/>
    </source>
</evidence>
<feature type="domain" description="Myb/SANT-like" evidence="1">
    <location>
        <begin position="30"/>
        <end position="108"/>
    </location>
</feature>
<sequence length="122" mass="13390">MPPCRSPQTSIWTLPKGKGKEIAASQPATSWSDTDVTTLLDLTIKEKAQPGDGTNFKLRFWTNAAVALSNPSEGIIKASKQCKEKWSWVRTTYVIVHKICNMSGLTYSLEHGANIGPQDEAI</sequence>
<dbReference type="AlphaFoldDB" id="A0A0D0DI93"/>
<evidence type="ECO:0000259" key="1">
    <source>
        <dbReference type="Pfam" id="PF12776"/>
    </source>
</evidence>
<dbReference type="InParanoid" id="A0A0D0DI93"/>
<dbReference type="InterPro" id="IPR024752">
    <property type="entry name" value="Myb/SANT-like_dom"/>
</dbReference>
<dbReference type="EMBL" id="KN825833">
    <property type="protein sequence ID" value="KIK81254.1"/>
    <property type="molecule type" value="Genomic_DNA"/>
</dbReference>
<evidence type="ECO:0000313" key="2">
    <source>
        <dbReference type="EMBL" id="KIK81254.1"/>
    </source>
</evidence>
<accession>A0A0D0DI93</accession>
<reference evidence="3" key="2">
    <citation type="submission" date="2015-01" db="EMBL/GenBank/DDBJ databases">
        <title>Evolutionary Origins and Diversification of the Mycorrhizal Mutualists.</title>
        <authorList>
            <consortium name="DOE Joint Genome Institute"/>
            <consortium name="Mycorrhizal Genomics Consortium"/>
            <person name="Kohler A."/>
            <person name="Kuo A."/>
            <person name="Nagy L.G."/>
            <person name="Floudas D."/>
            <person name="Copeland A."/>
            <person name="Barry K.W."/>
            <person name="Cichocki N."/>
            <person name="Veneault-Fourrey C."/>
            <person name="LaButti K."/>
            <person name="Lindquist E.A."/>
            <person name="Lipzen A."/>
            <person name="Lundell T."/>
            <person name="Morin E."/>
            <person name="Murat C."/>
            <person name="Riley R."/>
            <person name="Ohm R."/>
            <person name="Sun H."/>
            <person name="Tunlid A."/>
            <person name="Henrissat B."/>
            <person name="Grigoriev I.V."/>
            <person name="Hibbett D.S."/>
            <person name="Martin F."/>
        </authorList>
    </citation>
    <scope>NUCLEOTIDE SEQUENCE [LARGE SCALE GENOMIC DNA]</scope>
    <source>
        <strain evidence="3">Ve08.2h10</strain>
    </source>
</reference>
<gene>
    <name evidence="2" type="ORF">PAXRUDRAFT_156482</name>
</gene>
<proteinExistence type="predicted"/>
<name>A0A0D0DI93_9AGAM</name>
<dbReference type="Pfam" id="PF12776">
    <property type="entry name" value="Myb_DNA-bind_3"/>
    <property type="match status" value="1"/>
</dbReference>
<dbReference type="Proteomes" id="UP000054538">
    <property type="component" value="Unassembled WGS sequence"/>
</dbReference>
<organism evidence="2 3">
    <name type="scientific">Paxillus rubicundulus Ve08.2h10</name>
    <dbReference type="NCBI Taxonomy" id="930991"/>
    <lineage>
        <taxon>Eukaryota</taxon>
        <taxon>Fungi</taxon>
        <taxon>Dikarya</taxon>
        <taxon>Basidiomycota</taxon>
        <taxon>Agaricomycotina</taxon>
        <taxon>Agaricomycetes</taxon>
        <taxon>Agaricomycetidae</taxon>
        <taxon>Boletales</taxon>
        <taxon>Paxilineae</taxon>
        <taxon>Paxillaceae</taxon>
        <taxon>Paxillus</taxon>
    </lineage>
</organism>
<reference evidence="2 3" key="1">
    <citation type="submission" date="2014-04" db="EMBL/GenBank/DDBJ databases">
        <authorList>
            <consortium name="DOE Joint Genome Institute"/>
            <person name="Kuo A."/>
            <person name="Kohler A."/>
            <person name="Jargeat P."/>
            <person name="Nagy L.G."/>
            <person name="Floudas D."/>
            <person name="Copeland A."/>
            <person name="Barry K.W."/>
            <person name="Cichocki N."/>
            <person name="Veneault-Fourrey C."/>
            <person name="LaButti K."/>
            <person name="Lindquist E.A."/>
            <person name="Lipzen A."/>
            <person name="Lundell T."/>
            <person name="Morin E."/>
            <person name="Murat C."/>
            <person name="Sun H."/>
            <person name="Tunlid A."/>
            <person name="Henrissat B."/>
            <person name="Grigoriev I.V."/>
            <person name="Hibbett D.S."/>
            <person name="Martin F."/>
            <person name="Nordberg H.P."/>
            <person name="Cantor M.N."/>
            <person name="Hua S.X."/>
        </authorList>
    </citation>
    <scope>NUCLEOTIDE SEQUENCE [LARGE SCALE GENOMIC DNA]</scope>
    <source>
        <strain evidence="2 3">Ve08.2h10</strain>
    </source>
</reference>
<dbReference type="HOGENOM" id="CLU_082499_5_0_1"/>
<dbReference type="STRING" id="930991.A0A0D0DI93"/>
<keyword evidence="3" id="KW-1185">Reference proteome</keyword>
<protein>
    <recommendedName>
        <fullName evidence="1">Myb/SANT-like domain-containing protein</fullName>
    </recommendedName>
</protein>